<dbReference type="SUPFAM" id="SSF53474">
    <property type="entry name" value="alpha/beta-Hydrolases"/>
    <property type="match status" value="1"/>
</dbReference>
<keyword evidence="4" id="KW-1185">Reference proteome</keyword>
<keyword evidence="1 3" id="KW-0378">Hydrolase</keyword>
<dbReference type="EMBL" id="CP009249">
    <property type="protein sequence ID" value="APT91758.1"/>
    <property type="molecule type" value="Genomic_DNA"/>
</dbReference>
<protein>
    <submittedName>
        <fullName evidence="3">Hydrolase</fullName>
    </submittedName>
</protein>
<evidence type="ECO:0000259" key="2">
    <source>
        <dbReference type="Pfam" id="PF00561"/>
    </source>
</evidence>
<evidence type="ECO:0000313" key="3">
    <source>
        <dbReference type="EMBL" id="APT91758.1"/>
    </source>
</evidence>
<dbReference type="Proteomes" id="UP000185491">
    <property type="component" value="Chromosome"/>
</dbReference>
<dbReference type="KEGG" id="cpho:CPHO_01150"/>
<dbReference type="Gene3D" id="3.40.50.1820">
    <property type="entry name" value="alpha/beta hydrolase"/>
    <property type="match status" value="1"/>
</dbReference>
<evidence type="ECO:0000256" key="1">
    <source>
        <dbReference type="ARBA" id="ARBA00022801"/>
    </source>
</evidence>
<dbReference type="InterPro" id="IPR000639">
    <property type="entry name" value="Epox_hydrolase-like"/>
</dbReference>
<dbReference type="PRINTS" id="PR00111">
    <property type="entry name" value="ABHYDROLASE"/>
</dbReference>
<accession>A0A1L7D0Z2</accession>
<dbReference type="RefSeq" id="WP_075732500.1">
    <property type="nucleotide sequence ID" value="NZ_CP009249.1"/>
</dbReference>
<feature type="domain" description="AB hydrolase-1" evidence="2">
    <location>
        <begin position="36"/>
        <end position="154"/>
    </location>
</feature>
<name>A0A1L7D0Z2_9CORY</name>
<evidence type="ECO:0000313" key="4">
    <source>
        <dbReference type="Proteomes" id="UP000185491"/>
    </source>
</evidence>
<organism evidence="3 4">
    <name type="scientific">Corynebacterium phocae</name>
    <dbReference type="NCBI Taxonomy" id="161895"/>
    <lineage>
        <taxon>Bacteria</taxon>
        <taxon>Bacillati</taxon>
        <taxon>Actinomycetota</taxon>
        <taxon>Actinomycetes</taxon>
        <taxon>Mycobacteriales</taxon>
        <taxon>Corynebacteriaceae</taxon>
        <taxon>Corynebacterium</taxon>
    </lineage>
</organism>
<dbReference type="PRINTS" id="PR00412">
    <property type="entry name" value="EPOXHYDRLASE"/>
</dbReference>
<reference evidence="3 4" key="1">
    <citation type="submission" date="2014-08" db="EMBL/GenBank/DDBJ databases">
        <title>Complete genome sequence of Corynebacterium phocae M408/89/1(T)(=DSM 44612(T)), isolated from the common seal (Phoca vitulina).</title>
        <authorList>
            <person name="Ruckert C."/>
            <person name="Albersmeier A."/>
            <person name="Winkler A."/>
            <person name="Kalinowski J."/>
        </authorList>
    </citation>
    <scope>NUCLEOTIDE SEQUENCE [LARGE SCALE GENOMIC DNA]</scope>
    <source>
        <strain evidence="3 4">M408/89/1</strain>
    </source>
</reference>
<dbReference type="STRING" id="161895.CPHO_01150"/>
<dbReference type="PANTHER" id="PTHR43329">
    <property type="entry name" value="EPOXIDE HYDROLASE"/>
    <property type="match status" value="1"/>
</dbReference>
<dbReference type="AlphaFoldDB" id="A0A1L7D0Z2"/>
<dbReference type="InterPro" id="IPR000073">
    <property type="entry name" value="AB_hydrolase_1"/>
</dbReference>
<dbReference type="GO" id="GO:0016787">
    <property type="term" value="F:hydrolase activity"/>
    <property type="evidence" value="ECO:0007669"/>
    <property type="project" value="UniProtKB-KW"/>
</dbReference>
<gene>
    <name evidence="3" type="ORF">CPHO_01150</name>
</gene>
<proteinExistence type="predicted"/>
<dbReference type="InterPro" id="IPR029058">
    <property type="entry name" value="AB_hydrolase_fold"/>
</dbReference>
<dbReference type="Pfam" id="PF00561">
    <property type="entry name" value="Abhydrolase_1"/>
    <property type="match status" value="1"/>
</dbReference>
<sequence length="301" mass="32336">MVSPSVVELPGPWAHEFLHTRGVRLHAAVTGPATGPLILCIHGSVGGWFDYRGVLEPLAAAGFRVAALDLRGYGMSDKPPIEPGQDVRTLIGDIAGAIQALGYEQAVLVGNDTGAALAWAVAAERPARVAAVVSISGAHPEDLRRSIMARPWDFVWFILRAAASRLPMPLFKYVPREFLVRKDLSLNTAGPMPELSQLREVAINIGNTLRGSVWNHRLLTALMPRASAGKKVAAPVLFIHANQGLWAPVFRRASRRARVISALHIAGTKNLPHAEAPEEFARAVIAWLTPPDTGADQGTGH</sequence>
<dbReference type="OrthoDB" id="2987348at2"/>